<accession>A0ABX2DBY8</accession>
<evidence type="ECO:0000313" key="4">
    <source>
        <dbReference type="Proteomes" id="UP000762110"/>
    </source>
</evidence>
<name>A0ABX2DBY8_9SPHI</name>
<organism evidence="3 4">
    <name type="scientific">Pedobacter boryungensis</name>
    <dbReference type="NCBI Taxonomy" id="869962"/>
    <lineage>
        <taxon>Bacteria</taxon>
        <taxon>Pseudomonadati</taxon>
        <taxon>Bacteroidota</taxon>
        <taxon>Sphingobacteriia</taxon>
        <taxon>Sphingobacteriales</taxon>
        <taxon>Sphingobacteriaceae</taxon>
        <taxon>Pedobacter</taxon>
    </lineage>
</organism>
<keyword evidence="1" id="KW-0472">Membrane</keyword>
<gene>
    <name evidence="3" type="ORF">HQN85_07645</name>
</gene>
<evidence type="ECO:0000313" key="3">
    <source>
        <dbReference type="EMBL" id="NQX31593.1"/>
    </source>
</evidence>
<dbReference type="Proteomes" id="UP000762110">
    <property type="component" value="Unassembled WGS sequence"/>
</dbReference>
<comment type="caution">
    <text evidence="3">The sequence shown here is derived from an EMBL/GenBank/DDBJ whole genome shotgun (WGS) entry which is preliminary data.</text>
</comment>
<dbReference type="EMBL" id="JABMKV010000002">
    <property type="protein sequence ID" value="NQX31593.1"/>
    <property type="molecule type" value="Genomic_DNA"/>
</dbReference>
<proteinExistence type="predicted"/>
<evidence type="ECO:0000259" key="2">
    <source>
        <dbReference type="Pfam" id="PF04264"/>
    </source>
</evidence>
<dbReference type="SUPFAM" id="SSF101874">
    <property type="entry name" value="YceI-like"/>
    <property type="match status" value="1"/>
</dbReference>
<evidence type="ECO:0000256" key="1">
    <source>
        <dbReference type="SAM" id="Phobius"/>
    </source>
</evidence>
<dbReference type="Pfam" id="PF04264">
    <property type="entry name" value="YceI"/>
    <property type="match status" value="1"/>
</dbReference>
<keyword evidence="1" id="KW-0812">Transmembrane</keyword>
<dbReference type="RefSeq" id="WP_173270898.1">
    <property type="nucleotide sequence ID" value="NZ_JABMKV010000002.1"/>
</dbReference>
<reference evidence="3 4" key="1">
    <citation type="submission" date="2020-05" db="EMBL/GenBank/DDBJ databases">
        <title>Description of Pedobacter foliorum sp. nov.</title>
        <authorList>
            <person name="Qi S."/>
            <person name="Carlier A."/>
            <person name="Cnockaert M."/>
            <person name="Vandamme P."/>
        </authorList>
    </citation>
    <scope>NUCLEOTIDE SEQUENCE [LARGE SCALE GENOMIC DNA]</scope>
    <source>
        <strain evidence="3 4">LMG 31300</strain>
    </source>
</reference>
<dbReference type="InterPro" id="IPR036761">
    <property type="entry name" value="TTHA0802/YceI-like_sf"/>
</dbReference>
<protein>
    <submittedName>
        <fullName evidence="3">YceI family protein</fullName>
    </submittedName>
</protein>
<feature type="transmembrane region" description="Helical" evidence="1">
    <location>
        <begin position="12"/>
        <end position="30"/>
    </location>
</feature>
<feature type="domain" description="Lipid/polyisoprenoid-binding YceI-like" evidence="2">
    <location>
        <begin position="32"/>
        <end position="195"/>
    </location>
</feature>
<keyword evidence="4" id="KW-1185">Reference proteome</keyword>
<keyword evidence="1" id="KW-1133">Transmembrane helix</keyword>
<dbReference type="Gene3D" id="2.40.128.110">
    <property type="entry name" value="Lipid/polyisoprenoid-binding, YceI-like"/>
    <property type="match status" value="1"/>
</dbReference>
<dbReference type="InterPro" id="IPR007372">
    <property type="entry name" value="Lipid/polyisoprenoid-bd_YceI"/>
</dbReference>
<sequence>MKHVRKFSISRASIISIIAIAVILFSISSIEEKKENVVFEVAESKITISGSGNTDKWKMEASSVNCSGDFEVSNHQLLTITDLGFAIPINVLKSNNHQLESTINDIFKKNNCDELKFKQTLSMVLPVMKKIHVIGEINMLNGKYILPLQVSYELNSDQTLRIQAKQTISLSQCGVNIPSYLAGTINDEVELEIDLLLVNKTI</sequence>